<dbReference type="GO" id="GO:0016020">
    <property type="term" value="C:membrane"/>
    <property type="evidence" value="ECO:0007669"/>
    <property type="project" value="UniProtKB-SubCell"/>
</dbReference>
<dbReference type="Gene3D" id="1.10.510.10">
    <property type="entry name" value="Transferase(Phosphotransferase) domain 1"/>
    <property type="match status" value="1"/>
</dbReference>
<dbReference type="GO" id="GO:0004674">
    <property type="term" value="F:protein serine/threonine kinase activity"/>
    <property type="evidence" value="ECO:0007669"/>
    <property type="project" value="InterPro"/>
</dbReference>
<dbReference type="InterPro" id="IPR029787">
    <property type="entry name" value="Nucleotide_cyclase"/>
</dbReference>
<evidence type="ECO:0000256" key="3">
    <source>
        <dbReference type="ARBA" id="ARBA00022840"/>
    </source>
</evidence>
<dbReference type="Pfam" id="PF19363">
    <property type="entry name" value="DUF5939"/>
    <property type="match status" value="1"/>
</dbReference>
<dbReference type="InterPro" id="IPR023393">
    <property type="entry name" value="START-like_dom_sf"/>
</dbReference>
<accession>A0A5M6DJN1</accession>
<dbReference type="InterPro" id="IPR008271">
    <property type="entry name" value="Ser/Thr_kinase_AS"/>
</dbReference>
<dbReference type="InterPro" id="IPR011009">
    <property type="entry name" value="Kinase-like_dom_sf"/>
</dbReference>
<dbReference type="PANTHER" id="PTHR24348">
    <property type="entry name" value="SERINE/THREONINE-PROTEIN KINASE UNC-51-RELATED"/>
    <property type="match status" value="1"/>
</dbReference>
<comment type="caution">
    <text evidence="7">The sequence shown here is derived from an EMBL/GenBank/DDBJ whole genome shotgun (WGS) entry which is preliminary data.</text>
</comment>
<feature type="compositionally biased region" description="Polar residues" evidence="5">
    <location>
        <begin position="513"/>
        <end position="522"/>
    </location>
</feature>
<evidence type="ECO:0000313" key="7">
    <source>
        <dbReference type="EMBL" id="KAA5545495.1"/>
    </source>
</evidence>
<comment type="subcellular location">
    <subcellularLocation>
        <location evidence="1">Membrane</location>
        <topology evidence="1">Single-pass membrane protein</topology>
    </subcellularLocation>
</comment>
<evidence type="ECO:0000256" key="4">
    <source>
        <dbReference type="PROSITE-ProRule" id="PRU10141"/>
    </source>
</evidence>
<proteinExistence type="predicted"/>
<keyword evidence="7" id="KW-0808">Transferase</keyword>
<feature type="domain" description="Protein kinase" evidence="6">
    <location>
        <begin position="62"/>
        <end position="344"/>
    </location>
</feature>
<dbReference type="InterPro" id="IPR017441">
    <property type="entry name" value="Protein_kinase_ATP_BS"/>
</dbReference>
<dbReference type="Pfam" id="PF00069">
    <property type="entry name" value="Pkinase"/>
    <property type="match status" value="1"/>
</dbReference>
<dbReference type="EMBL" id="VWOX01000003">
    <property type="protein sequence ID" value="KAA5545495.1"/>
    <property type="molecule type" value="Genomic_DNA"/>
</dbReference>
<dbReference type="InterPro" id="IPR045269">
    <property type="entry name" value="Atg1-like"/>
</dbReference>
<dbReference type="PROSITE" id="PS50011">
    <property type="entry name" value="PROTEIN_KINASE_DOM"/>
    <property type="match status" value="1"/>
</dbReference>
<dbReference type="GO" id="GO:0005737">
    <property type="term" value="C:cytoplasm"/>
    <property type="evidence" value="ECO:0007669"/>
    <property type="project" value="TreeGrafter"/>
</dbReference>
<organism evidence="7 8">
    <name type="scientific">Roseiconus nitratireducens</name>
    <dbReference type="NCBI Taxonomy" id="2605748"/>
    <lineage>
        <taxon>Bacteria</taxon>
        <taxon>Pseudomonadati</taxon>
        <taxon>Planctomycetota</taxon>
        <taxon>Planctomycetia</taxon>
        <taxon>Pirellulales</taxon>
        <taxon>Pirellulaceae</taxon>
        <taxon>Roseiconus</taxon>
    </lineage>
</organism>
<feature type="region of interest" description="Disordered" evidence="5">
    <location>
        <begin position="1"/>
        <end position="20"/>
    </location>
</feature>
<evidence type="ECO:0000256" key="1">
    <source>
        <dbReference type="ARBA" id="ARBA00004167"/>
    </source>
</evidence>
<dbReference type="SUPFAM" id="SSF55073">
    <property type="entry name" value="Nucleotide cyclase"/>
    <property type="match status" value="1"/>
</dbReference>
<dbReference type="PROSITE" id="PS00108">
    <property type="entry name" value="PROTEIN_KINASE_ST"/>
    <property type="match status" value="1"/>
</dbReference>
<dbReference type="RefSeq" id="WP_150075764.1">
    <property type="nucleotide sequence ID" value="NZ_VWOX01000003.1"/>
</dbReference>
<dbReference type="InterPro" id="IPR045983">
    <property type="entry name" value="GUC-dom-containing_N"/>
</dbReference>
<dbReference type="GO" id="GO:0005524">
    <property type="term" value="F:ATP binding"/>
    <property type="evidence" value="ECO:0007669"/>
    <property type="project" value="UniProtKB-UniRule"/>
</dbReference>
<dbReference type="Gene3D" id="3.30.200.20">
    <property type="entry name" value="Phosphorylase Kinase, domain 1"/>
    <property type="match status" value="1"/>
</dbReference>
<evidence type="ECO:0000259" key="6">
    <source>
        <dbReference type="PROSITE" id="PS50011"/>
    </source>
</evidence>
<dbReference type="AlphaFoldDB" id="A0A5M6DJN1"/>
<reference evidence="7 8" key="1">
    <citation type="submission" date="2019-08" db="EMBL/GenBank/DDBJ databases">
        <authorList>
            <person name="Dhanesh K."/>
            <person name="Kumar G."/>
            <person name="Sasikala C."/>
            <person name="Venkata Ramana C."/>
        </authorList>
    </citation>
    <scope>NUCLEOTIDE SEQUENCE [LARGE SCALE GENOMIC DNA]</scope>
    <source>
        <strain evidence="7 8">JC645</strain>
    </source>
</reference>
<keyword evidence="7" id="KW-0418">Kinase</keyword>
<dbReference type="SMART" id="SM00220">
    <property type="entry name" value="S_TKc"/>
    <property type="match status" value="1"/>
</dbReference>
<feature type="compositionally biased region" description="Basic and acidic residues" evidence="5">
    <location>
        <begin position="1"/>
        <end position="13"/>
    </location>
</feature>
<feature type="region of interest" description="Disordered" evidence="5">
    <location>
        <begin position="513"/>
        <end position="539"/>
    </location>
</feature>
<dbReference type="SUPFAM" id="SSF55961">
    <property type="entry name" value="Bet v1-like"/>
    <property type="match status" value="1"/>
</dbReference>
<dbReference type="PROSITE" id="PS00107">
    <property type="entry name" value="PROTEIN_KINASE_ATP"/>
    <property type="match status" value="1"/>
</dbReference>
<evidence type="ECO:0000256" key="2">
    <source>
        <dbReference type="ARBA" id="ARBA00022741"/>
    </source>
</evidence>
<evidence type="ECO:0000313" key="8">
    <source>
        <dbReference type="Proteomes" id="UP000324479"/>
    </source>
</evidence>
<keyword evidence="8" id="KW-1185">Reference proteome</keyword>
<dbReference type="Proteomes" id="UP000324479">
    <property type="component" value="Unassembled WGS sequence"/>
</dbReference>
<protein>
    <submittedName>
        <fullName evidence="7">Protein kinase</fullName>
    </submittedName>
</protein>
<evidence type="ECO:0000256" key="5">
    <source>
        <dbReference type="SAM" id="MobiDB-lite"/>
    </source>
</evidence>
<dbReference type="Gene3D" id="3.30.70.1230">
    <property type="entry name" value="Nucleotide cyclase"/>
    <property type="match status" value="1"/>
</dbReference>
<dbReference type="Gene3D" id="3.30.530.20">
    <property type="match status" value="1"/>
</dbReference>
<gene>
    <name evidence="7" type="ORF">FYK55_07570</name>
</gene>
<sequence length="969" mass="108617">MNSEHSVDDRDADGQPPDDSCDLIAAPSWYGEEIHPSSIGRFRDCLDDGWSEHLIGNRLGQFELAEKIGEGAMGVVFRGTGPSRTEVAVKVLRPELASRPNVVERFRKEAKLLAKLDSPAITRIVEIGEDRGLRYIVMELVRGISLREHIRRHGPLDERIALQIVREIAANLDVLHQSEIIHRDIKPSNILIDADSIQNLDATADARWTGQFPEGAIKISDFGLARFVTQSESMDVTRADAVIGTLQYMAPEQLLRDSEISTAADVYSVGATLFEMLSGRPPMENGSLFNLADQHLNSRPPRLTAMSVPVSEPVSDLVARALEKSPAHRFPDAAAFLAEVDAIINGQPTRLDSYQGPQKTQRGKTIVYEIACELEASPQALWPHVSNTERINRAIDLPPVEYTIEDQRNSAIRKIGTVRILNVGFQWLEYPFEWVETKRFSILRQFIRGPLKWMTSTVELHPNGGGTRLVHRIEVLPSGVFGRLLANYQIGLQSARKFKKVYHRIDAILSKGRASTSPNRTEGQGAGQDPFESSRTLSSKKTGQVDSIIGRLADRNLDRSVLMELSRLIRHAPPQVVGRIRPIELARRLGFPRHAVIEACLHATDAGLLQHQWDIYCPSCKVPTTHVRELSEVADHGRCQVCDLEFRNDLAHQVEIVFTAHPKIRSSDTRVYCIGGPWHLPNVVAQCLLDPKSTRQLLLPLAEGKYRIRSPQLSISVSLVVDRQARQEMTEIEFSESSQIAELPPLRDQFQSMTIKNDFHRDVLVRIERADYQTDILSATDVASFSTFRRLFPNELPPVDHPISIPEVTFLVSSHTDHEQGDTTQEQQYTKLRERLQVVQSLVASFNGCCVKSVAETTISAFHDPGDALNAAKQLARRSETCFRSRCALHSGPAVMMTVTDRIEYFGKTFVDSIELAQLANEGEILMSQETYDRWIAKQHPDVPLPATDRRVVPLNRSGRQQKIVVLRG</sequence>
<keyword evidence="2 4" id="KW-0547">Nucleotide-binding</keyword>
<keyword evidence="3 4" id="KW-0067">ATP-binding</keyword>
<feature type="binding site" evidence="4">
    <location>
        <position position="90"/>
    </location>
    <ligand>
        <name>ATP</name>
        <dbReference type="ChEBI" id="CHEBI:30616"/>
    </ligand>
</feature>
<dbReference type="InterPro" id="IPR000719">
    <property type="entry name" value="Prot_kinase_dom"/>
</dbReference>
<dbReference type="SUPFAM" id="SSF56112">
    <property type="entry name" value="Protein kinase-like (PK-like)"/>
    <property type="match status" value="1"/>
</dbReference>
<name>A0A5M6DJN1_9BACT</name>
<dbReference type="CDD" id="cd14014">
    <property type="entry name" value="STKc_PknB_like"/>
    <property type="match status" value="1"/>
</dbReference>